<dbReference type="Proteomes" id="UP001458880">
    <property type="component" value="Unassembled WGS sequence"/>
</dbReference>
<sequence>MKQTQILLITNTNFINNTTNKQKAMGSILKNEIGTPKAKHNPEVPITAPEFNVLSLRLNEQHFNDLNDNNKVSGTTKEKENKQCPSDIFKRNNP</sequence>
<proteinExistence type="predicted"/>
<evidence type="ECO:0000313" key="3">
    <source>
        <dbReference type="Proteomes" id="UP001458880"/>
    </source>
</evidence>
<dbReference type="AlphaFoldDB" id="A0AAW1LRY2"/>
<reference evidence="2 3" key="1">
    <citation type="journal article" date="2024" name="BMC Genomics">
        <title>De novo assembly and annotation of Popillia japonica's genome with initial clues to its potential as an invasive pest.</title>
        <authorList>
            <person name="Cucini C."/>
            <person name="Boschi S."/>
            <person name="Funari R."/>
            <person name="Cardaioli E."/>
            <person name="Iannotti N."/>
            <person name="Marturano G."/>
            <person name="Paoli F."/>
            <person name="Bruttini M."/>
            <person name="Carapelli A."/>
            <person name="Frati F."/>
            <person name="Nardi F."/>
        </authorList>
    </citation>
    <scope>NUCLEOTIDE SEQUENCE [LARGE SCALE GENOMIC DNA]</scope>
    <source>
        <strain evidence="2">DMR45628</strain>
    </source>
</reference>
<keyword evidence="3" id="KW-1185">Reference proteome</keyword>
<accession>A0AAW1LRY2</accession>
<organism evidence="2 3">
    <name type="scientific">Popillia japonica</name>
    <name type="common">Japanese beetle</name>
    <dbReference type="NCBI Taxonomy" id="7064"/>
    <lineage>
        <taxon>Eukaryota</taxon>
        <taxon>Metazoa</taxon>
        <taxon>Ecdysozoa</taxon>
        <taxon>Arthropoda</taxon>
        <taxon>Hexapoda</taxon>
        <taxon>Insecta</taxon>
        <taxon>Pterygota</taxon>
        <taxon>Neoptera</taxon>
        <taxon>Endopterygota</taxon>
        <taxon>Coleoptera</taxon>
        <taxon>Polyphaga</taxon>
        <taxon>Scarabaeiformia</taxon>
        <taxon>Scarabaeidae</taxon>
        <taxon>Rutelinae</taxon>
        <taxon>Popillia</taxon>
    </lineage>
</organism>
<protein>
    <submittedName>
        <fullName evidence="2">Uncharacterized protein</fullName>
    </submittedName>
</protein>
<gene>
    <name evidence="2" type="ORF">QE152_g10314</name>
</gene>
<name>A0AAW1LRY2_POPJA</name>
<dbReference type="EMBL" id="JASPKY010000094">
    <property type="protein sequence ID" value="KAK9737912.1"/>
    <property type="molecule type" value="Genomic_DNA"/>
</dbReference>
<evidence type="ECO:0000313" key="2">
    <source>
        <dbReference type="EMBL" id="KAK9737912.1"/>
    </source>
</evidence>
<feature type="region of interest" description="Disordered" evidence="1">
    <location>
        <begin position="64"/>
        <end position="94"/>
    </location>
</feature>
<feature type="compositionally biased region" description="Polar residues" evidence="1">
    <location>
        <begin position="66"/>
        <end position="75"/>
    </location>
</feature>
<comment type="caution">
    <text evidence="2">The sequence shown here is derived from an EMBL/GenBank/DDBJ whole genome shotgun (WGS) entry which is preliminary data.</text>
</comment>
<evidence type="ECO:0000256" key="1">
    <source>
        <dbReference type="SAM" id="MobiDB-lite"/>
    </source>
</evidence>